<evidence type="ECO:0000256" key="2">
    <source>
        <dbReference type="ARBA" id="ARBA00022741"/>
    </source>
</evidence>
<dbReference type="Gene3D" id="3.40.50.300">
    <property type="entry name" value="P-loop containing nucleotide triphosphate hydrolases"/>
    <property type="match status" value="1"/>
</dbReference>
<sequence length="230" mass="26111">MDYILECNDLVKKYGNKIVLNNLNLKIPKGKIIGLLGPNGVGKTTLIKVIASLLNYNSGQITIDGKSPGVDTKKIVAYLPDREFLYQWMSIAEAINFFKKSFEDFDDVKAYSMINTLNLDSKQKIKSLSKGMQEKLNISLTFSRKSKLFILDEPLAAVDVVTRDKIIEIILKNFDKNSSILISTHLINDIEYLFNEVVFINDGKTILHGDVLNLKNKYKKSIQDLFKEII</sequence>
<name>A0ABY0ESD4_CLOTA</name>
<keyword evidence="1" id="KW-0813">Transport</keyword>
<dbReference type="RefSeq" id="WP_011100153.1">
    <property type="nucleotide sequence ID" value="NZ_AP026804.1"/>
</dbReference>
<dbReference type="Pfam" id="PF00005">
    <property type="entry name" value="ABC_tran"/>
    <property type="match status" value="1"/>
</dbReference>
<dbReference type="CDD" id="cd03230">
    <property type="entry name" value="ABC_DR_subfamily_A"/>
    <property type="match status" value="1"/>
</dbReference>
<accession>A0ABY0ESD4</accession>
<dbReference type="SMART" id="SM00382">
    <property type="entry name" value="AAA"/>
    <property type="match status" value="1"/>
</dbReference>
<evidence type="ECO:0000313" key="5">
    <source>
        <dbReference type="EMBL" id="RXI56570.1"/>
    </source>
</evidence>
<dbReference type="PANTHER" id="PTHR42939:SF1">
    <property type="entry name" value="ABC TRANSPORTER ATP-BINDING PROTEIN ALBC-RELATED"/>
    <property type="match status" value="1"/>
</dbReference>
<dbReference type="InterPro" id="IPR003593">
    <property type="entry name" value="AAA+_ATPase"/>
</dbReference>
<gene>
    <name evidence="5" type="ORF">DP131_07090</name>
</gene>
<feature type="domain" description="ABC transporter" evidence="4">
    <location>
        <begin position="5"/>
        <end position="227"/>
    </location>
</feature>
<organism evidence="5 6">
    <name type="scientific">Clostridium tetani</name>
    <dbReference type="NCBI Taxonomy" id="1513"/>
    <lineage>
        <taxon>Bacteria</taxon>
        <taxon>Bacillati</taxon>
        <taxon>Bacillota</taxon>
        <taxon>Clostridia</taxon>
        <taxon>Eubacteriales</taxon>
        <taxon>Clostridiaceae</taxon>
        <taxon>Clostridium</taxon>
    </lineage>
</organism>
<dbReference type="GO" id="GO:0005524">
    <property type="term" value="F:ATP binding"/>
    <property type="evidence" value="ECO:0007669"/>
    <property type="project" value="UniProtKB-KW"/>
</dbReference>
<evidence type="ECO:0000256" key="3">
    <source>
        <dbReference type="ARBA" id="ARBA00022840"/>
    </source>
</evidence>
<dbReference type="EMBL" id="QMAU01000033">
    <property type="protein sequence ID" value="RXI56570.1"/>
    <property type="molecule type" value="Genomic_DNA"/>
</dbReference>
<dbReference type="SUPFAM" id="SSF52540">
    <property type="entry name" value="P-loop containing nucleoside triphosphate hydrolases"/>
    <property type="match status" value="1"/>
</dbReference>
<keyword evidence="3 5" id="KW-0067">ATP-binding</keyword>
<keyword evidence="2" id="KW-0547">Nucleotide-binding</keyword>
<dbReference type="InterPro" id="IPR003439">
    <property type="entry name" value="ABC_transporter-like_ATP-bd"/>
</dbReference>
<evidence type="ECO:0000259" key="4">
    <source>
        <dbReference type="PROSITE" id="PS50893"/>
    </source>
</evidence>
<proteinExistence type="predicted"/>
<dbReference type="PROSITE" id="PS50893">
    <property type="entry name" value="ABC_TRANSPORTER_2"/>
    <property type="match status" value="1"/>
</dbReference>
<dbReference type="PANTHER" id="PTHR42939">
    <property type="entry name" value="ABC TRANSPORTER ATP-BINDING PROTEIN ALBC-RELATED"/>
    <property type="match status" value="1"/>
</dbReference>
<dbReference type="InterPro" id="IPR027417">
    <property type="entry name" value="P-loop_NTPase"/>
</dbReference>
<dbReference type="Proteomes" id="UP000290273">
    <property type="component" value="Unassembled WGS sequence"/>
</dbReference>
<protein>
    <submittedName>
        <fullName evidence="5">ABC transporter ATP-binding protein</fullName>
    </submittedName>
</protein>
<evidence type="ECO:0000313" key="6">
    <source>
        <dbReference type="Proteomes" id="UP000290273"/>
    </source>
</evidence>
<comment type="caution">
    <text evidence="5">The sequence shown here is derived from an EMBL/GenBank/DDBJ whole genome shotgun (WGS) entry which is preliminary data.</text>
</comment>
<dbReference type="GeneID" id="24253992"/>
<dbReference type="InterPro" id="IPR051782">
    <property type="entry name" value="ABC_Transporter_VariousFunc"/>
</dbReference>
<reference evidence="5 6" key="1">
    <citation type="submission" date="2018-06" db="EMBL/GenBank/DDBJ databases">
        <title>Genome conservation of Clostridium tetani.</title>
        <authorList>
            <person name="Bruggemann H."/>
            <person name="Popoff M.R."/>
        </authorList>
    </citation>
    <scope>NUCLEOTIDE SEQUENCE [LARGE SCALE GENOMIC DNA]</scope>
    <source>
        <strain evidence="5 6">63.05</strain>
    </source>
</reference>
<evidence type="ECO:0000256" key="1">
    <source>
        <dbReference type="ARBA" id="ARBA00022448"/>
    </source>
</evidence>